<evidence type="ECO:0000256" key="5">
    <source>
        <dbReference type="ARBA" id="ARBA00022840"/>
    </source>
</evidence>
<sequence>MPASDSMASPVVEVRNLTKRFQGFTAVDNISFDIKKGEILGLLGPNGAGKTTTIHMLLGLITPTVGTIHMFGLDLATHRETILKQVNFSSTYISMPFSLTVEENLKVIARLYELKHIQQRIDDIVKKLEMEDIRHRLTRKLSSGQMSRLTLAKAIMTEPKVLFLDEPTASLDPDIVNKIKSFLKEYQRSEGLSILYTSHNMREMEEMSDRIIFLQRGKIVAEGTASEIIQRYGQRDLEEVFLKLAREQKGP</sequence>
<organism evidence="7 8">
    <name type="scientific">Candidatus Nitrospira neomarina</name>
    <dbReference type="NCBI Taxonomy" id="3020899"/>
    <lineage>
        <taxon>Bacteria</taxon>
        <taxon>Pseudomonadati</taxon>
        <taxon>Nitrospirota</taxon>
        <taxon>Nitrospiria</taxon>
        <taxon>Nitrospirales</taxon>
        <taxon>Nitrospiraceae</taxon>
        <taxon>Nitrospira</taxon>
    </lineage>
</organism>
<dbReference type="PROSITE" id="PS00211">
    <property type="entry name" value="ABC_TRANSPORTER_1"/>
    <property type="match status" value="1"/>
</dbReference>
<dbReference type="PROSITE" id="PS50893">
    <property type="entry name" value="ABC_TRANSPORTER_2"/>
    <property type="match status" value="1"/>
</dbReference>
<comment type="similarity">
    <text evidence="1">Belongs to the ABC transporter superfamily.</text>
</comment>
<dbReference type="SUPFAM" id="SSF52540">
    <property type="entry name" value="P-loop containing nucleoside triphosphate hydrolases"/>
    <property type="match status" value="1"/>
</dbReference>
<evidence type="ECO:0000256" key="2">
    <source>
        <dbReference type="ARBA" id="ARBA00022448"/>
    </source>
</evidence>
<evidence type="ECO:0000313" key="8">
    <source>
        <dbReference type="Proteomes" id="UP001302494"/>
    </source>
</evidence>
<keyword evidence="5 7" id="KW-0067">ATP-binding</keyword>
<dbReference type="KEGG" id="nneo:PQG83_06055"/>
<evidence type="ECO:0000313" key="7">
    <source>
        <dbReference type="EMBL" id="WNM63316.1"/>
    </source>
</evidence>
<protein>
    <submittedName>
        <fullName evidence="7">ABC transporter ATP-binding protein</fullName>
    </submittedName>
</protein>
<dbReference type="InterPro" id="IPR050763">
    <property type="entry name" value="ABC_transporter_ATP-binding"/>
</dbReference>
<name>A0AA96K1P8_9BACT</name>
<gene>
    <name evidence="7" type="ORF">PQG83_06055</name>
</gene>
<accession>A0AA96K1P8</accession>
<dbReference type="Proteomes" id="UP001302494">
    <property type="component" value="Chromosome"/>
</dbReference>
<dbReference type="EMBL" id="CP116968">
    <property type="protein sequence ID" value="WNM63316.1"/>
    <property type="molecule type" value="Genomic_DNA"/>
</dbReference>
<dbReference type="SMART" id="SM00382">
    <property type="entry name" value="AAA"/>
    <property type="match status" value="1"/>
</dbReference>
<dbReference type="InterPro" id="IPR027417">
    <property type="entry name" value="P-loop_NTPase"/>
</dbReference>
<dbReference type="Pfam" id="PF00005">
    <property type="entry name" value="ABC_tran"/>
    <property type="match status" value="1"/>
</dbReference>
<keyword evidence="3" id="KW-0536">Nodulation</keyword>
<keyword evidence="8" id="KW-1185">Reference proteome</keyword>
<reference evidence="7 8" key="1">
    <citation type="submission" date="2023-01" db="EMBL/GenBank/DDBJ databases">
        <title>Cultivation and genomic characterization of new, ubiquitous marine nitrite-oxidizing bacteria from the Nitrospirales.</title>
        <authorList>
            <person name="Mueller A.J."/>
            <person name="Daebeler A."/>
            <person name="Herbold C.W."/>
            <person name="Kirkegaard R.H."/>
            <person name="Daims H."/>
        </authorList>
    </citation>
    <scope>NUCLEOTIDE SEQUENCE [LARGE SCALE GENOMIC DNA]</scope>
    <source>
        <strain evidence="7 8">DK</strain>
    </source>
</reference>
<evidence type="ECO:0000256" key="3">
    <source>
        <dbReference type="ARBA" id="ARBA00022458"/>
    </source>
</evidence>
<proteinExistence type="inferred from homology"/>
<dbReference type="RefSeq" id="WP_312747820.1">
    <property type="nucleotide sequence ID" value="NZ_CP116968.1"/>
</dbReference>
<dbReference type="AlphaFoldDB" id="A0AA96K1P8"/>
<evidence type="ECO:0000256" key="4">
    <source>
        <dbReference type="ARBA" id="ARBA00022741"/>
    </source>
</evidence>
<dbReference type="InterPro" id="IPR003593">
    <property type="entry name" value="AAA+_ATPase"/>
</dbReference>
<evidence type="ECO:0000256" key="1">
    <source>
        <dbReference type="ARBA" id="ARBA00005417"/>
    </source>
</evidence>
<evidence type="ECO:0000259" key="6">
    <source>
        <dbReference type="PROSITE" id="PS50893"/>
    </source>
</evidence>
<keyword evidence="4" id="KW-0547">Nucleotide-binding</keyword>
<feature type="domain" description="ABC transporter" evidence="6">
    <location>
        <begin position="12"/>
        <end position="241"/>
    </location>
</feature>
<dbReference type="PANTHER" id="PTHR42711">
    <property type="entry name" value="ABC TRANSPORTER ATP-BINDING PROTEIN"/>
    <property type="match status" value="1"/>
</dbReference>
<dbReference type="GO" id="GO:0016887">
    <property type="term" value="F:ATP hydrolysis activity"/>
    <property type="evidence" value="ECO:0007669"/>
    <property type="project" value="InterPro"/>
</dbReference>
<dbReference type="InterPro" id="IPR017871">
    <property type="entry name" value="ABC_transporter-like_CS"/>
</dbReference>
<keyword evidence="2" id="KW-0813">Transport</keyword>
<dbReference type="InterPro" id="IPR003439">
    <property type="entry name" value="ABC_transporter-like_ATP-bd"/>
</dbReference>
<dbReference type="PANTHER" id="PTHR42711:SF5">
    <property type="entry name" value="ABC TRANSPORTER ATP-BINDING PROTEIN NATA"/>
    <property type="match status" value="1"/>
</dbReference>
<dbReference type="GO" id="GO:0005524">
    <property type="term" value="F:ATP binding"/>
    <property type="evidence" value="ECO:0007669"/>
    <property type="project" value="UniProtKB-KW"/>
</dbReference>
<dbReference type="Gene3D" id="3.40.50.300">
    <property type="entry name" value="P-loop containing nucleotide triphosphate hydrolases"/>
    <property type="match status" value="1"/>
</dbReference>